<evidence type="ECO:0000256" key="3">
    <source>
        <dbReference type="ARBA" id="ARBA00022692"/>
    </source>
</evidence>
<dbReference type="RefSeq" id="WP_338604746.1">
    <property type="nucleotide sequence ID" value="NZ_CP146016.1"/>
</dbReference>
<evidence type="ECO:0000313" key="9">
    <source>
        <dbReference type="EMBL" id="WWQ61823.1"/>
    </source>
</evidence>
<keyword evidence="4 6" id="KW-1133">Transmembrane helix</keyword>
<dbReference type="PANTHER" id="PTHR36506">
    <property type="entry name" value="PREFLAGELLIN PEPTIDASE"/>
    <property type="match status" value="1"/>
</dbReference>
<dbReference type="PANTHER" id="PTHR36506:SF1">
    <property type="entry name" value="PREFLAGELLIN PEPTIDASE"/>
    <property type="match status" value="1"/>
</dbReference>
<evidence type="ECO:0000256" key="1">
    <source>
        <dbReference type="ARBA" id="ARBA00004651"/>
    </source>
</evidence>
<name>A0AAX4L3M7_9CREN</name>
<keyword evidence="10" id="KW-1185">Reference proteome</keyword>
<keyword evidence="3 6" id="KW-0812">Transmembrane</keyword>
<feature type="domain" description="Preflagellin peptidase C-terminal" evidence="8">
    <location>
        <begin position="128"/>
        <end position="219"/>
    </location>
</feature>
<feature type="transmembrane region" description="Helical" evidence="6">
    <location>
        <begin position="96"/>
        <end position="115"/>
    </location>
</feature>
<evidence type="ECO:0000256" key="4">
    <source>
        <dbReference type="ARBA" id="ARBA00022989"/>
    </source>
</evidence>
<dbReference type="GO" id="GO:0004190">
    <property type="term" value="F:aspartic-type endopeptidase activity"/>
    <property type="evidence" value="ECO:0007669"/>
    <property type="project" value="InterPro"/>
</dbReference>
<feature type="transmembrane region" description="Helical" evidence="6">
    <location>
        <begin position="20"/>
        <end position="36"/>
    </location>
</feature>
<evidence type="ECO:0000313" key="10">
    <source>
        <dbReference type="Proteomes" id="UP001432202"/>
    </source>
</evidence>
<comment type="subcellular location">
    <subcellularLocation>
        <location evidence="1">Cell membrane</location>
        <topology evidence="1">Multi-pass membrane protein</topology>
    </subcellularLocation>
</comment>
<dbReference type="Proteomes" id="UP001432202">
    <property type="component" value="Chromosome"/>
</dbReference>
<evidence type="ECO:0000256" key="2">
    <source>
        <dbReference type="ARBA" id="ARBA00022475"/>
    </source>
</evidence>
<dbReference type="InterPro" id="IPR052218">
    <property type="entry name" value="Preflagellin_Peptidase"/>
</dbReference>
<feature type="transmembrane region" description="Helical" evidence="6">
    <location>
        <begin position="195"/>
        <end position="220"/>
    </location>
</feature>
<evidence type="ECO:0000259" key="7">
    <source>
        <dbReference type="Pfam" id="PF01478"/>
    </source>
</evidence>
<dbReference type="Gene3D" id="1.20.120.1220">
    <property type="match status" value="1"/>
</dbReference>
<dbReference type="InterPro" id="IPR009655">
    <property type="entry name" value="Preflagellin_peptidase_C"/>
</dbReference>
<dbReference type="Pfam" id="PF06847">
    <property type="entry name" value="Arc_PepC_II"/>
    <property type="match status" value="1"/>
</dbReference>
<keyword evidence="2" id="KW-1003">Cell membrane</keyword>
<proteinExistence type="predicted"/>
<dbReference type="InterPro" id="IPR000045">
    <property type="entry name" value="Prepilin_IV_endopep_pep"/>
</dbReference>
<dbReference type="AlphaFoldDB" id="A0AAX4L3M7"/>
<accession>A0AAX4L3M7</accession>
<gene>
    <name evidence="9" type="ORF">V6M85_10445</name>
</gene>
<dbReference type="EMBL" id="CP146016">
    <property type="protein sequence ID" value="WWQ61823.1"/>
    <property type="molecule type" value="Genomic_DNA"/>
</dbReference>
<dbReference type="Pfam" id="PF01478">
    <property type="entry name" value="Peptidase_A24"/>
    <property type="match status" value="1"/>
</dbReference>
<keyword evidence="5 6" id="KW-0472">Membrane</keyword>
<evidence type="ECO:0000256" key="6">
    <source>
        <dbReference type="SAM" id="Phobius"/>
    </source>
</evidence>
<reference evidence="9 10" key="1">
    <citation type="submission" date="2024-02" db="EMBL/GenBank/DDBJ databases">
        <title>STSV induces naive adaptation in Sulfolobus.</title>
        <authorList>
            <person name="Xiang X."/>
            <person name="Song M."/>
        </authorList>
    </citation>
    <scope>NUCLEOTIDE SEQUENCE [LARGE SCALE GENOMIC DNA]</scope>
    <source>
        <strain evidence="9 10">RT2</strain>
    </source>
</reference>
<dbReference type="Gene3D" id="6.10.250.3240">
    <property type="match status" value="1"/>
</dbReference>
<dbReference type="GO" id="GO:0005886">
    <property type="term" value="C:plasma membrane"/>
    <property type="evidence" value="ECO:0007669"/>
    <property type="project" value="UniProtKB-SubCell"/>
</dbReference>
<sequence length="222" mass="26134">MLVHTSILDIKYREVDPKIWIYYSFLSLFIIANIHYLFLPIYIYSFIITNVLFFILYKLSLMGGADLFLNLILSLANASVFPLIPSNFSVIGLEPLIIVLYSSIIILIFSMLNFVKYYRYVKNLPFSKRIIFALSARRVKIKDFINSKFLFPLTEIREDGSVILREYFSVEEDDKYWREYYAKLVREGKISEETYIWVTWGIPVIPFMLAGYVLSLIIGFPF</sequence>
<dbReference type="GeneID" id="89337192"/>
<protein>
    <submittedName>
        <fullName evidence="9">A24 family peptidase C-terminal domain-containing protein</fullName>
    </submittedName>
</protein>
<evidence type="ECO:0000259" key="8">
    <source>
        <dbReference type="Pfam" id="PF06847"/>
    </source>
</evidence>
<evidence type="ECO:0000256" key="5">
    <source>
        <dbReference type="ARBA" id="ARBA00023136"/>
    </source>
</evidence>
<feature type="domain" description="Prepilin type IV endopeptidase peptidase" evidence="7">
    <location>
        <begin position="1"/>
        <end position="110"/>
    </location>
</feature>
<organism evidence="9 10">
    <name type="scientific">Sulfolobus tengchongensis</name>
    <dbReference type="NCBI Taxonomy" id="207809"/>
    <lineage>
        <taxon>Archaea</taxon>
        <taxon>Thermoproteota</taxon>
        <taxon>Thermoprotei</taxon>
        <taxon>Sulfolobales</taxon>
        <taxon>Sulfolobaceae</taxon>
        <taxon>Sulfolobus</taxon>
    </lineage>
</organism>